<feature type="transmembrane region" description="Helical" evidence="1">
    <location>
        <begin position="6"/>
        <end position="31"/>
    </location>
</feature>
<keyword evidence="1" id="KW-1133">Transmembrane helix</keyword>
<dbReference type="AlphaFoldDB" id="A0AAE3YM45"/>
<sequence length="174" mass="19648">MGAPLANWIALASSVIAAVGLLFTGFQVWLLNQQARHDRRVVIDGVAVSWRPVEAPSRAEEPDGTSAWLYEVVLVNPGNLPIDDVHVHWTFPCPVVRVRRGGVRDAPTGTLVLSAPVVVGGGTRTWQRRVRFDYGYKERLIEVYAEVTFNDIEGRRRTNRWPRARREPLRRKDG</sequence>
<keyword evidence="3" id="KW-1185">Reference proteome</keyword>
<proteinExistence type="predicted"/>
<gene>
    <name evidence="2" type="ORF">J2S41_001624</name>
</gene>
<name>A0AAE3YM45_9ACTN</name>
<dbReference type="EMBL" id="JAVDYB010000001">
    <property type="protein sequence ID" value="MDR7274846.1"/>
    <property type="molecule type" value="Genomic_DNA"/>
</dbReference>
<keyword evidence="1" id="KW-0472">Membrane</keyword>
<evidence type="ECO:0000313" key="3">
    <source>
        <dbReference type="Proteomes" id="UP001183643"/>
    </source>
</evidence>
<reference evidence="2" key="1">
    <citation type="submission" date="2023-07" db="EMBL/GenBank/DDBJ databases">
        <title>Sequencing the genomes of 1000 actinobacteria strains.</title>
        <authorList>
            <person name="Klenk H.-P."/>
        </authorList>
    </citation>
    <scope>NUCLEOTIDE SEQUENCE</scope>
    <source>
        <strain evidence="2">DSM 44707</strain>
    </source>
</reference>
<dbReference type="Proteomes" id="UP001183643">
    <property type="component" value="Unassembled WGS sequence"/>
</dbReference>
<keyword evidence="1" id="KW-0812">Transmembrane</keyword>
<protein>
    <submittedName>
        <fullName evidence="2">Uncharacterized protein</fullName>
    </submittedName>
</protein>
<evidence type="ECO:0000313" key="2">
    <source>
        <dbReference type="EMBL" id="MDR7274846.1"/>
    </source>
</evidence>
<evidence type="ECO:0000256" key="1">
    <source>
        <dbReference type="SAM" id="Phobius"/>
    </source>
</evidence>
<comment type="caution">
    <text evidence="2">The sequence shown here is derived from an EMBL/GenBank/DDBJ whole genome shotgun (WGS) entry which is preliminary data.</text>
</comment>
<dbReference type="RefSeq" id="WP_310365046.1">
    <property type="nucleotide sequence ID" value="NZ_JAVDYB010000001.1"/>
</dbReference>
<organism evidence="2 3">
    <name type="scientific">Catenuloplanes atrovinosus</name>
    <dbReference type="NCBI Taxonomy" id="137266"/>
    <lineage>
        <taxon>Bacteria</taxon>
        <taxon>Bacillati</taxon>
        <taxon>Actinomycetota</taxon>
        <taxon>Actinomycetes</taxon>
        <taxon>Micromonosporales</taxon>
        <taxon>Micromonosporaceae</taxon>
        <taxon>Catenuloplanes</taxon>
    </lineage>
</organism>
<accession>A0AAE3YM45</accession>